<protein>
    <recommendedName>
        <fullName evidence="4">HTH cro/C1-type domain-containing protein</fullName>
    </recommendedName>
</protein>
<evidence type="ECO:0000313" key="3">
    <source>
        <dbReference type="Proteomes" id="UP000176451"/>
    </source>
</evidence>
<dbReference type="GO" id="GO:0003677">
    <property type="term" value="F:DNA binding"/>
    <property type="evidence" value="ECO:0007669"/>
    <property type="project" value="InterPro"/>
</dbReference>
<dbReference type="EMBL" id="MEZV01000047">
    <property type="protein sequence ID" value="OGD66001.1"/>
    <property type="molecule type" value="Genomic_DNA"/>
</dbReference>
<dbReference type="Proteomes" id="UP000176451">
    <property type="component" value="Unassembled WGS sequence"/>
</dbReference>
<keyword evidence="1" id="KW-0472">Membrane</keyword>
<feature type="transmembrane region" description="Helical" evidence="1">
    <location>
        <begin position="120"/>
        <end position="145"/>
    </location>
</feature>
<dbReference type="Pfam" id="PF13413">
    <property type="entry name" value="HTH_25"/>
    <property type="match status" value="1"/>
</dbReference>
<sequence>MTAFFTKKKIRLEKSYAQKLISARKKANLNLEDVEKETKISMKYLFALEYAQYDKLPADVYVVGFLKRYADFLKIKNDLVKQYLAEKNIAKTVSFLGTKSVSENVVKLEPSKKLQSMPKFFITPELVISFCIGVVVIGLLGYIWFQVKSFAAAPPLELKNEAAEIVISMETINIEGKTDSGAILTINGQPVAVDSNGNFVQIVQLIKGINTIEIIAKNKADKETKKVIQILSK</sequence>
<dbReference type="STRING" id="1797469.A3F08_01040"/>
<dbReference type="PANTHER" id="PTHR34475">
    <property type="match status" value="1"/>
</dbReference>
<dbReference type="Gene3D" id="1.10.260.40">
    <property type="entry name" value="lambda repressor-like DNA-binding domains"/>
    <property type="match status" value="1"/>
</dbReference>
<dbReference type="InterPro" id="IPR010982">
    <property type="entry name" value="Lambda_DNA-bd_dom_sf"/>
</dbReference>
<organism evidence="2 3">
    <name type="scientific">Candidatus Berkelbacteria bacterium RIFCSPHIGHO2_12_FULL_36_9</name>
    <dbReference type="NCBI Taxonomy" id="1797469"/>
    <lineage>
        <taxon>Bacteria</taxon>
        <taxon>Candidatus Berkelbacteria</taxon>
    </lineage>
</organism>
<dbReference type="AlphaFoldDB" id="A0A1F5EF48"/>
<reference evidence="2 3" key="1">
    <citation type="journal article" date="2016" name="Nat. Commun.">
        <title>Thousands of microbial genomes shed light on interconnected biogeochemical processes in an aquifer system.</title>
        <authorList>
            <person name="Anantharaman K."/>
            <person name="Brown C.T."/>
            <person name="Hug L.A."/>
            <person name="Sharon I."/>
            <person name="Castelle C.J."/>
            <person name="Probst A.J."/>
            <person name="Thomas B.C."/>
            <person name="Singh A."/>
            <person name="Wilkins M.J."/>
            <person name="Karaoz U."/>
            <person name="Brodie E.L."/>
            <person name="Williams K.H."/>
            <person name="Hubbard S.S."/>
            <person name="Banfield J.F."/>
        </authorList>
    </citation>
    <scope>NUCLEOTIDE SEQUENCE [LARGE SCALE GENOMIC DNA]</scope>
</reference>
<accession>A0A1F5EF48</accession>
<dbReference type="Pfam" id="PF09136">
    <property type="entry name" value="Glucodextran_B"/>
    <property type="match status" value="1"/>
</dbReference>
<dbReference type="PANTHER" id="PTHR34475:SF1">
    <property type="entry name" value="CYTOSKELETON PROTEIN RODZ"/>
    <property type="match status" value="1"/>
</dbReference>
<name>A0A1F5EF48_9BACT</name>
<evidence type="ECO:0008006" key="4">
    <source>
        <dbReference type="Google" id="ProtNLM"/>
    </source>
</evidence>
<dbReference type="InterPro" id="IPR013783">
    <property type="entry name" value="Ig-like_fold"/>
</dbReference>
<keyword evidence="1" id="KW-1133">Transmembrane helix</keyword>
<dbReference type="InterPro" id="IPR050400">
    <property type="entry name" value="Bact_Cytoskel_RodZ"/>
</dbReference>
<comment type="caution">
    <text evidence="2">The sequence shown here is derived from an EMBL/GenBank/DDBJ whole genome shotgun (WGS) entry which is preliminary data.</text>
</comment>
<dbReference type="Gene3D" id="2.60.40.10">
    <property type="entry name" value="Immunoglobulins"/>
    <property type="match status" value="1"/>
</dbReference>
<proteinExistence type="predicted"/>
<evidence type="ECO:0000256" key="1">
    <source>
        <dbReference type="SAM" id="Phobius"/>
    </source>
</evidence>
<keyword evidence="1" id="KW-0812">Transmembrane</keyword>
<evidence type="ECO:0000313" key="2">
    <source>
        <dbReference type="EMBL" id="OGD66001.1"/>
    </source>
</evidence>
<gene>
    <name evidence="2" type="ORF">A3F08_01040</name>
</gene>